<feature type="transmembrane region" description="Helical" evidence="5">
    <location>
        <begin position="213"/>
        <end position="229"/>
    </location>
</feature>
<accession>A0A495WG87</accession>
<dbReference type="GO" id="GO:0016020">
    <property type="term" value="C:membrane"/>
    <property type="evidence" value="ECO:0007669"/>
    <property type="project" value="UniProtKB-SubCell"/>
</dbReference>
<feature type="transmembrane region" description="Helical" evidence="5">
    <location>
        <begin position="7"/>
        <end position="24"/>
    </location>
</feature>
<organism evidence="7 8">
    <name type="scientific">Coprobacter fastidiosus NSB1 = JCM 33896</name>
    <dbReference type="NCBI Taxonomy" id="1349822"/>
    <lineage>
        <taxon>Bacteria</taxon>
        <taxon>Pseudomonadati</taxon>
        <taxon>Bacteroidota</taxon>
        <taxon>Bacteroidia</taxon>
        <taxon>Bacteroidales</taxon>
        <taxon>Barnesiellaceae</taxon>
        <taxon>Coprobacter</taxon>
    </lineage>
</organism>
<feature type="transmembrane region" description="Helical" evidence="5">
    <location>
        <begin position="173"/>
        <end position="201"/>
    </location>
</feature>
<feature type="domain" description="O-antigen ligase-related" evidence="6">
    <location>
        <begin position="173"/>
        <end position="330"/>
    </location>
</feature>
<name>A0A495WG87_9BACT</name>
<evidence type="ECO:0000256" key="5">
    <source>
        <dbReference type="SAM" id="Phobius"/>
    </source>
</evidence>
<feature type="transmembrane region" description="Helical" evidence="5">
    <location>
        <begin position="89"/>
        <end position="109"/>
    </location>
</feature>
<dbReference type="GO" id="GO:0016874">
    <property type="term" value="F:ligase activity"/>
    <property type="evidence" value="ECO:0007669"/>
    <property type="project" value="UniProtKB-KW"/>
</dbReference>
<sequence length="401" mass="45697">MISLTRTYYVFFLFTLLFGFYFYNTFGIEIVDELLIFLLLCFSGIHILTTKKISNYKGLFLVLGILFVYLFHSLFNLKVNTPKAVVTDFVIQLKPLIAFFCTYAIAPKFSVKQKKILRNICLFLSFVMLTVCLLGQLKTVFFHVAYAGINMTIIASLFYLCSEDTSRNRIFTILLLSIGLFGTRSKFYGFFVLAIFVFFWFKPEMLKKIRLKYILLCIIIFAVIILVAWRKINYYFIGADIDQTEEFTETAARAALYAVTPSIISDYPFLGTGLASYATHASGEIGYSDIYSKYGLDNVYGLIEGDCRFISDTFFPELVQFGIIGIILYIVLWRFIIKKLYQAYNENGKVQFLKIGLLMIGFIMIESVAGSVFLQGGGICAMIILALIIKSAFIEESPQNA</sequence>
<evidence type="ECO:0000256" key="4">
    <source>
        <dbReference type="ARBA" id="ARBA00023136"/>
    </source>
</evidence>
<feature type="transmembrane region" description="Helical" evidence="5">
    <location>
        <begin position="143"/>
        <end position="161"/>
    </location>
</feature>
<comment type="caution">
    <text evidence="7">The sequence shown here is derived from an EMBL/GenBank/DDBJ whole genome shotgun (WGS) entry which is preliminary data.</text>
</comment>
<comment type="subcellular location">
    <subcellularLocation>
        <location evidence="1">Membrane</location>
        <topology evidence="1">Multi-pass membrane protein</topology>
    </subcellularLocation>
</comment>
<keyword evidence="4 5" id="KW-0472">Membrane</keyword>
<feature type="transmembrane region" description="Helical" evidence="5">
    <location>
        <begin position="318"/>
        <end position="337"/>
    </location>
</feature>
<evidence type="ECO:0000256" key="2">
    <source>
        <dbReference type="ARBA" id="ARBA00022692"/>
    </source>
</evidence>
<feature type="transmembrane region" description="Helical" evidence="5">
    <location>
        <begin position="30"/>
        <end position="48"/>
    </location>
</feature>
<evidence type="ECO:0000259" key="6">
    <source>
        <dbReference type="Pfam" id="PF04932"/>
    </source>
</evidence>
<dbReference type="EMBL" id="RBXN01000002">
    <property type="protein sequence ID" value="RKT59723.1"/>
    <property type="molecule type" value="Genomic_DNA"/>
</dbReference>
<keyword evidence="3 5" id="KW-1133">Transmembrane helix</keyword>
<gene>
    <name evidence="7" type="ORF">BC742_0644</name>
</gene>
<dbReference type="Pfam" id="PF04932">
    <property type="entry name" value="Wzy_C"/>
    <property type="match status" value="1"/>
</dbReference>
<keyword evidence="2 5" id="KW-0812">Transmembrane</keyword>
<evidence type="ECO:0000256" key="3">
    <source>
        <dbReference type="ARBA" id="ARBA00022989"/>
    </source>
</evidence>
<dbReference type="InterPro" id="IPR007016">
    <property type="entry name" value="O-antigen_ligase-rel_domated"/>
</dbReference>
<feature type="transmembrane region" description="Helical" evidence="5">
    <location>
        <begin position="60"/>
        <end position="77"/>
    </location>
</feature>
<keyword evidence="7" id="KW-0436">Ligase</keyword>
<dbReference type="OrthoDB" id="1100198at2"/>
<dbReference type="InterPro" id="IPR051533">
    <property type="entry name" value="WaaL-like"/>
</dbReference>
<dbReference type="AlphaFoldDB" id="A0A495WG87"/>
<proteinExistence type="predicted"/>
<protein>
    <submittedName>
        <fullName evidence="7">O-antigen ligase-like membrane protein</fullName>
    </submittedName>
</protein>
<evidence type="ECO:0000313" key="8">
    <source>
        <dbReference type="Proteomes" id="UP000269493"/>
    </source>
</evidence>
<dbReference type="PANTHER" id="PTHR37422">
    <property type="entry name" value="TEICHURONIC ACID BIOSYNTHESIS PROTEIN TUAE"/>
    <property type="match status" value="1"/>
</dbReference>
<evidence type="ECO:0000313" key="7">
    <source>
        <dbReference type="EMBL" id="RKT59723.1"/>
    </source>
</evidence>
<keyword evidence="8" id="KW-1185">Reference proteome</keyword>
<feature type="transmembrane region" description="Helical" evidence="5">
    <location>
        <begin position="357"/>
        <end position="389"/>
    </location>
</feature>
<dbReference type="Proteomes" id="UP000269493">
    <property type="component" value="Unassembled WGS sequence"/>
</dbReference>
<evidence type="ECO:0000256" key="1">
    <source>
        <dbReference type="ARBA" id="ARBA00004141"/>
    </source>
</evidence>
<feature type="transmembrane region" description="Helical" evidence="5">
    <location>
        <begin position="116"/>
        <end position="137"/>
    </location>
</feature>
<dbReference type="PANTHER" id="PTHR37422:SF13">
    <property type="entry name" value="LIPOPOLYSACCHARIDE BIOSYNTHESIS PROTEIN PA4999-RELATED"/>
    <property type="match status" value="1"/>
</dbReference>
<reference evidence="7 8" key="1">
    <citation type="submission" date="2018-10" db="EMBL/GenBank/DDBJ databases">
        <title>Genomic Encyclopedia of Archaeal and Bacterial Type Strains, Phase II (KMG-II): from individual species to whole genera.</title>
        <authorList>
            <person name="Goeker M."/>
        </authorList>
    </citation>
    <scope>NUCLEOTIDE SEQUENCE [LARGE SCALE GENOMIC DNA]</scope>
    <source>
        <strain evidence="7 8">NSB1</strain>
    </source>
</reference>